<organism evidence="3 4">
    <name type="scientific">Hyaloscypha hepaticicola</name>
    <dbReference type="NCBI Taxonomy" id="2082293"/>
    <lineage>
        <taxon>Eukaryota</taxon>
        <taxon>Fungi</taxon>
        <taxon>Dikarya</taxon>
        <taxon>Ascomycota</taxon>
        <taxon>Pezizomycotina</taxon>
        <taxon>Leotiomycetes</taxon>
        <taxon>Helotiales</taxon>
        <taxon>Hyaloscyphaceae</taxon>
        <taxon>Hyaloscypha</taxon>
    </lineage>
</organism>
<keyword evidence="2" id="KW-1133">Transmembrane helix</keyword>
<protein>
    <recommendedName>
        <fullName evidence="5">Mid2 domain-containing protein</fullName>
    </recommendedName>
</protein>
<gene>
    <name evidence="3" type="ORF">NA56DRAFT_709588</name>
</gene>
<reference evidence="3 4" key="1">
    <citation type="submission" date="2016-05" db="EMBL/GenBank/DDBJ databases">
        <title>A degradative enzymes factory behind the ericoid mycorrhizal symbiosis.</title>
        <authorList>
            <consortium name="DOE Joint Genome Institute"/>
            <person name="Martino E."/>
            <person name="Morin E."/>
            <person name="Grelet G."/>
            <person name="Kuo A."/>
            <person name="Kohler A."/>
            <person name="Daghino S."/>
            <person name="Barry K."/>
            <person name="Choi C."/>
            <person name="Cichocki N."/>
            <person name="Clum A."/>
            <person name="Copeland A."/>
            <person name="Hainaut M."/>
            <person name="Haridas S."/>
            <person name="Labutti K."/>
            <person name="Lindquist E."/>
            <person name="Lipzen A."/>
            <person name="Khouja H.-R."/>
            <person name="Murat C."/>
            <person name="Ohm R."/>
            <person name="Olson A."/>
            <person name="Spatafora J."/>
            <person name="Veneault-Fourrey C."/>
            <person name="Henrissat B."/>
            <person name="Grigoriev I."/>
            <person name="Martin F."/>
            <person name="Perotto S."/>
        </authorList>
    </citation>
    <scope>NUCLEOTIDE SEQUENCE [LARGE SCALE GENOMIC DNA]</scope>
    <source>
        <strain evidence="3 4">UAMH 7357</strain>
    </source>
</reference>
<sequence length="138" mass="15368">MLFRVNATVPEAQSQCLNLPILPRPIRQCNINFYVFDLNYRPISTKSSSITSTTALMPSPAGASATTKTFPPNTVSSTWTTKLILGSVVGFGALVVVVAVMVYLYVRREKRREQHAQNIPAHQDFTATYNEPVQQHEN</sequence>
<dbReference type="EMBL" id="KZ613511">
    <property type="protein sequence ID" value="PMD15707.1"/>
    <property type="molecule type" value="Genomic_DNA"/>
</dbReference>
<evidence type="ECO:0000313" key="4">
    <source>
        <dbReference type="Proteomes" id="UP000235672"/>
    </source>
</evidence>
<name>A0A2J6PNW2_9HELO</name>
<keyword evidence="2" id="KW-0472">Membrane</keyword>
<evidence type="ECO:0008006" key="5">
    <source>
        <dbReference type="Google" id="ProtNLM"/>
    </source>
</evidence>
<feature type="compositionally biased region" description="Polar residues" evidence="1">
    <location>
        <begin position="125"/>
        <end position="138"/>
    </location>
</feature>
<feature type="transmembrane region" description="Helical" evidence="2">
    <location>
        <begin position="83"/>
        <end position="106"/>
    </location>
</feature>
<dbReference type="Proteomes" id="UP000235672">
    <property type="component" value="Unassembled WGS sequence"/>
</dbReference>
<evidence type="ECO:0000256" key="2">
    <source>
        <dbReference type="SAM" id="Phobius"/>
    </source>
</evidence>
<dbReference type="AlphaFoldDB" id="A0A2J6PNW2"/>
<proteinExistence type="predicted"/>
<keyword evidence="2" id="KW-0812">Transmembrane</keyword>
<feature type="region of interest" description="Disordered" evidence="1">
    <location>
        <begin position="115"/>
        <end position="138"/>
    </location>
</feature>
<accession>A0A2J6PNW2</accession>
<evidence type="ECO:0000256" key="1">
    <source>
        <dbReference type="SAM" id="MobiDB-lite"/>
    </source>
</evidence>
<keyword evidence="4" id="KW-1185">Reference proteome</keyword>
<evidence type="ECO:0000313" key="3">
    <source>
        <dbReference type="EMBL" id="PMD15707.1"/>
    </source>
</evidence>